<feature type="region of interest" description="Disordered" evidence="1">
    <location>
        <begin position="211"/>
        <end position="302"/>
    </location>
</feature>
<name>A0AAD9ZUP8_9ROSI</name>
<proteinExistence type="predicted"/>
<dbReference type="Proteomes" id="UP001281410">
    <property type="component" value="Unassembled WGS sequence"/>
</dbReference>
<sequence>MQWYGSVEDMAWLSRIAIGWLKDFVNVEGVNRKLESRGFAFSSSYMGGKGIVWTFETEYDRDGFINNEFFWRDHFVSMSTWNEGIGVSTSLKWIDVYGVPLNCWSPSFFRKLRNRVGELVWIDEETRNRGRFDKGRIMVLGAQNKNISSEVKVQVGKSNMTVRLVESSDLVSNRWVYELLGLKAGALSKEVTQIQEQKEIIGLREIGSPIIGKSPRNRESRHSLTREQEEKVPSISYSKANQKVVGGKSGWLDKGKGRIGEAQGVNGKESSGENHSSSDSGPEDRAFLGPKLVKGDYSKPRQVGSISKNMREVNTELNTDSDSASWGQVGSDENNMGHEKWPEKQLCAHKGDGNLKEKHLSGVAMENEGRNEKGIKICVDLRDKGLESNFEQYREEYTGAVGSFDATQDDASHERLGNGEQEGRTEHLAEGGMGEVETFKKKDRSRGSDSNIKTHPMITRKSKANTPNDHLENTSKIKKGCQRRVVWNMEVEIAKAIEKGVELGITVHEKCQNSSGNMSNTDKLDPKSDNRWNLEEEVSKIIETGTALGFDFHGNETEITEIVIAKEREDELSFTVPWVMGGDFNTVLLEKERRGGVFNKWSARAFNSFILHAKVIDTPLRGMEFTWSNNREAGSWARLDRFLVSPEIFLWFPDLVQRGIPRSISDHKAIILGSSKQSWGPSPFQIFNGWMEDQSLTAQIKRNWLGNDTMLFIQPKEEYLLNARRTLRCFEMASELKLNFKKSCVVRVGREGDREVEWATIFRSAKGSLPILYLGLPLGGRPSSKIFWADLVRRVEGRLAPWKKIFLNKGAKWAWRFGSEEAPLWKRVIGAKYGVSNDLLRWDWNCGNSRSDMVKAVGSLFQQGTLTARVLEEGLRVVVGRGDKARLWEDVLVEGTPLRTAFPRIYILAVKKSGCVRDFWIKEGMMGKWAGALEKKSF</sequence>
<feature type="region of interest" description="Disordered" evidence="1">
    <location>
        <begin position="404"/>
        <end position="424"/>
    </location>
</feature>
<dbReference type="PANTHER" id="PTHR33710:SF64">
    <property type="entry name" value="ENDONUCLEASE_EXONUCLEASE_PHOSPHATASE DOMAIN-CONTAINING PROTEIN"/>
    <property type="match status" value="1"/>
</dbReference>
<evidence type="ECO:0000256" key="1">
    <source>
        <dbReference type="SAM" id="MobiDB-lite"/>
    </source>
</evidence>
<reference evidence="2" key="1">
    <citation type="journal article" date="2023" name="Plant J.">
        <title>Genome sequences and population genomics provide insights into the demographic history, inbreeding, and mutation load of two 'living fossil' tree species of Dipteronia.</title>
        <authorList>
            <person name="Feng Y."/>
            <person name="Comes H.P."/>
            <person name="Chen J."/>
            <person name="Zhu S."/>
            <person name="Lu R."/>
            <person name="Zhang X."/>
            <person name="Li P."/>
            <person name="Qiu J."/>
            <person name="Olsen K.M."/>
            <person name="Qiu Y."/>
        </authorList>
    </citation>
    <scope>NUCLEOTIDE SEQUENCE</scope>
    <source>
        <strain evidence="2">NBL</strain>
    </source>
</reference>
<feature type="compositionally biased region" description="Low complexity" evidence="1">
    <location>
        <begin position="266"/>
        <end position="280"/>
    </location>
</feature>
<evidence type="ECO:0000313" key="2">
    <source>
        <dbReference type="EMBL" id="KAK3190291.1"/>
    </source>
</evidence>
<comment type="caution">
    <text evidence="2">The sequence shown here is derived from an EMBL/GenBank/DDBJ whole genome shotgun (WGS) entry which is preliminary data.</text>
</comment>
<gene>
    <name evidence="2" type="ORF">Dsin_029852</name>
</gene>
<dbReference type="EMBL" id="JANJYJ010000009">
    <property type="protein sequence ID" value="KAK3190291.1"/>
    <property type="molecule type" value="Genomic_DNA"/>
</dbReference>
<dbReference type="InterPro" id="IPR036691">
    <property type="entry name" value="Endo/exonu/phosph_ase_sf"/>
</dbReference>
<dbReference type="SUPFAM" id="SSF56219">
    <property type="entry name" value="DNase I-like"/>
    <property type="match status" value="1"/>
</dbReference>
<organism evidence="2 3">
    <name type="scientific">Dipteronia sinensis</name>
    <dbReference type="NCBI Taxonomy" id="43782"/>
    <lineage>
        <taxon>Eukaryota</taxon>
        <taxon>Viridiplantae</taxon>
        <taxon>Streptophyta</taxon>
        <taxon>Embryophyta</taxon>
        <taxon>Tracheophyta</taxon>
        <taxon>Spermatophyta</taxon>
        <taxon>Magnoliopsida</taxon>
        <taxon>eudicotyledons</taxon>
        <taxon>Gunneridae</taxon>
        <taxon>Pentapetalae</taxon>
        <taxon>rosids</taxon>
        <taxon>malvids</taxon>
        <taxon>Sapindales</taxon>
        <taxon>Sapindaceae</taxon>
        <taxon>Hippocastanoideae</taxon>
        <taxon>Acereae</taxon>
        <taxon>Dipteronia</taxon>
    </lineage>
</organism>
<protein>
    <recommendedName>
        <fullName evidence="4">DUF4283 domain-containing protein</fullName>
    </recommendedName>
</protein>
<keyword evidence="3" id="KW-1185">Reference proteome</keyword>
<evidence type="ECO:0000313" key="3">
    <source>
        <dbReference type="Proteomes" id="UP001281410"/>
    </source>
</evidence>
<feature type="region of interest" description="Disordered" evidence="1">
    <location>
        <begin position="441"/>
        <end position="473"/>
    </location>
</feature>
<dbReference type="AlphaFoldDB" id="A0AAD9ZUP8"/>
<feature type="compositionally biased region" description="Basic and acidic residues" evidence="1">
    <location>
        <begin position="216"/>
        <end position="232"/>
    </location>
</feature>
<dbReference type="PANTHER" id="PTHR33710">
    <property type="entry name" value="BNAC02G09200D PROTEIN"/>
    <property type="match status" value="1"/>
</dbReference>
<dbReference type="Gene3D" id="3.60.10.10">
    <property type="entry name" value="Endonuclease/exonuclease/phosphatase"/>
    <property type="match status" value="1"/>
</dbReference>
<feature type="compositionally biased region" description="Basic and acidic residues" evidence="1">
    <location>
        <begin position="410"/>
        <end position="424"/>
    </location>
</feature>
<evidence type="ECO:0008006" key="4">
    <source>
        <dbReference type="Google" id="ProtNLM"/>
    </source>
</evidence>
<accession>A0AAD9ZUP8</accession>